<dbReference type="PANTHER" id="PTHR43320:SF3">
    <property type="entry name" value="CARBOHYDRATE KINASE PFKB DOMAIN-CONTAINING PROTEIN"/>
    <property type="match status" value="1"/>
</dbReference>
<dbReference type="Pfam" id="PF00294">
    <property type="entry name" value="PfkB"/>
    <property type="match status" value="2"/>
</dbReference>
<evidence type="ECO:0000259" key="4">
    <source>
        <dbReference type="Pfam" id="PF00294"/>
    </source>
</evidence>
<evidence type="ECO:0000313" key="6">
    <source>
        <dbReference type="Proteomes" id="UP000076563"/>
    </source>
</evidence>
<dbReference type="InterPro" id="IPR029056">
    <property type="entry name" value="Ribokinase-like"/>
</dbReference>
<comment type="similarity">
    <text evidence="1">Belongs to the carbohydrate kinase PfkB family.</text>
</comment>
<accession>A0A161S4P9</accession>
<dbReference type="Proteomes" id="UP000076563">
    <property type="component" value="Unassembled WGS sequence"/>
</dbReference>
<feature type="domain" description="Carbohydrate kinase PfkB" evidence="4">
    <location>
        <begin position="169"/>
        <end position="259"/>
    </location>
</feature>
<dbReference type="PROSITE" id="PS00584">
    <property type="entry name" value="PFKB_KINASES_2"/>
    <property type="match status" value="1"/>
</dbReference>
<keyword evidence="2" id="KW-0808">Transferase</keyword>
<dbReference type="InterPro" id="IPR002173">
    <property type="entry name" value="Carboh/pur_kinase_PfkB_CS"/>
</dbReference>
<dbReference type="Gene3D" id="3.40.1190.20">
    <property type="match status" value="1"/>
</dbReference>
<evidence type="ECO:0000256" key="1">
    <source>
        <dbReference type="ARBA" id="ARBA00010688"/>
    </source>
</evidence>
<dbReference type="NCBIfam" id="NF007321">
    <property type="entry name" value="PRK09813.1"/>
    <property type="match status" value="1"/>
</dbReference>
<keyword evidence="3 5" id="KW-0418">Kinase</keyword>
<evidence type="ECO:0000256" key="3">
    <source>
        <dbReference type="ARBA" id="ARBA00022777"/>
    </source>
</evidence>
<proteinExistence type="inferred from homology"/>
<gene>
    <name evidence="5" type="ORF">AV654_15185</name>
</gene>
<dbReference type="InterPro" id="IPR011611">
    <property type="entry name" value="PfkB_dom"/>
</dbReference>
<comment type="caution">
    <text evidence="5">The sequence shown here is derived from an EMBL/GenBank/DDBJ whole genome shotgun (WGS) entry which is preliminary data.</text>
</comment>
<dbReference type="SUPFAM" id="SSF53613">
    <property type="entry name" value="Ribokinase-like"/>
    <property type="match status" value="1"/>
</dbReference>
<reference evidence="6" key="1">
    <citation type="submission" date="2016-01" db="EMBL/GenBank/DDBJ databases">
        <title>Draft genome of Chromobacterium sp. F49.</title>
        <authorList>
            <person name="Hong K.W."/>
        </authorList>
    </citation>
    <scope>NUCLEOTIDE SEQUENCE [LARGE SCALE GENOMIC DNA]</scope>
    <source>
        <strain evidence="6">M63</strain>
    </source>
</reference>
<organism evidence="5 6">
    <name type="scientific">Paenibacillus elgii</name>
    <dbReference type="NCBI Taxonomy" id="189691"/>
    <lineage>
        <taxon>Bacteria</taxon>
        <taxon>Bacillati</taxon>
        <taxon>Bacillota</taxon>
        <taxon>Bacilli</taxon>
        <taxon>Bacillales</taxon>
        <taxon>Paenibacillaceae</taxon>
        <taxon>Paenibacillus</taxon>
    </lineage>
</organism>
<sequence length="260" mass="28891">MKAATVGDNCMDVYLSRQESYPGGNPVNVAVYLTRLGGDASYVGWVGTDSYGEQMRRAIRDKGIDVSHLHQKEGQTAVTYVELIGSDRKFGDYHEGVMEHFVLTEADLRFIEGHALVHAGIWGHAEPYFPRFKEKGLITSFDFSDQLHHDLTRRLPAFVDNAFFSYTQDDAYIRSYLKETHALGARVAVATLGENGSLAYDGERYFRREAEAVTVVDTMGAGDSFIAGFLYGIMNGLPLTQCLEQGTRAAAQTITYFGAW</sequence>
<feature type="domain" description="Carbohydrate kinase PfkB" evidence="4">
    <location>
        <begin position="14"/>
        <end position="95"/>
    </location>
</feature>
<dbReference type="PROSITE" id="PS00583">
    <property type="entry name" value="PFKB_KINASES_1"/>
    <property type="match status" value="1"/>
</dbReference>
<name>A0A161S4P9_9BACL</name>
<dbReference type="GO" id="GO:0016301">
    <property type="term" value="F:kinase activity"/>
    <property type="evidence" value="ECO:0007669"/>
    <property type="project" value="UniProtKB-KW"/>
</dbReference>
<dbReference type="AlphaFoldDB" id="A0A161S4P9"/>
<evidence type="ECO:0000256" key="2">
    <source>
        <dbReference type="ARBA" id="ARBA00022679"/>
    </source>
</evidence>
<dbReference type="InterPro" id="IPR052700">
    <property type="entry name" value="Carb_kinase_PfkB-like"/>
</dbReference>
<dbReference type="PANTHER" id="PTHR43320">
    <property type="entry name" value="SUGAR KINASE"/>
    <property type="match status" value="1"/>
</dbReference>
<protein>
    <submittedName>
        <fullName evidence="5">Fructoselysine 6-kinase</fullName>
    </submittedName>
</protein>
<keyword evidence="6" id="KW-1185">Reference proteome</keyword>
<dbReference type="EMBL" id="LQRA01000051">
    <property type="protein sequence ID" value="KZE79644.1"/>
    <property type="molecule type" value="Genomic_DNA"/>
</dbReference>
<dbReference type="OrthoDB" id="9775849at2"/>
<evidence type="ECO:0000313" key="5">
    <source>
        <dbReference type="EMBL" id="KZE79644.1"/>
    </source>
</evidence>
<dbReference type="RefSeq" id="WP_063181085.1">
    <property type="nucleotide sequence ID" value="NZ_LQRA01000051.1"/>
</dbReference>